<dbReference type="InterPro" id="IPR013783">
    <property type="entry name" value="Ig-like_fold"/>
</dbReference>
<keyword evidence="2" id="KW-0393">Immunoglobulin domain</keyword>
<dbReference type="InterPro" id="IPR003599">
    <property type="entry name" value="Ig_sub"/>
</dbReference>
<proteinExistence type="predicted"/>
<dbReference type="GO" id="GO:0007156">
    <property type="term" value="P:homophilic cell adhesion via plasma membrane adhesion molecules"/>
    <property type="evidence" value="ECO:0007669"/>
    <property type="project" value="TreeGrafter"/>
</dbReference>
<keyword evidence="3" id="KW-0472">Membrane</keyword>
<dbReference type="GO" id="GO:0050808">
    <property type="term" value="P:synapse organization"/>
    <property type="evidence" value="ECO:0007669"/>
    <property type="project" value="TreeGrafter"/>
</dbReference>
<dbReference type="Pfam" id="PF00047">
    <property type="entry name" value="ig"/>
    <property type="match status" value="1"/>
</dbReference>
<dbReference type="PROSITE" id="PS50835">
    <property type="entry name" value="IG_LIKE"/>
    <property type="match status" value="3"/>
</dbReference>
<keyword evidence="3" id="KW-0812">Transmembrane</keyword>
<dbReference type="CDD" id="cd00096">
    <property type="entry name" value="Ig"/>
    <property type="match status" value="2"/>
</dbReference>
<sequence length="398" mass="44426">MLRATQQLYKTVFMLIVLFDGLATVEPRVQIISPVDNQIIKFNQSVFFNCTVSLGKNITGTLEWRRDGVLIPTTKKSQYWASFELGALQKDEEGIYQCTYSNGESDHVRVCLAEKPQGWPIKFTSPIKTLVDEFPTLSCFAMGCPTPNIIWFKNNSHQITAPGKDHKYSIDTEIPQPGNQTSDLRINAVQLDDAGDYVCIAVNALGSDNSTITLNVKGNDNNLLPTIEAKKPKYTAEVGTKVTLVCVGEQVRDDLFTFVYWTFKGNVLSNSSKHYIVNDSFTIKAGSTPRVQTKLTLLKLDYEDSGSYSCKVDSARGTDSDIVILEVIPKDDKMELCLIVISFAVLLALTLVVLIFCLWRRRRRKQEMKAADGKLLPQSVEGTMFVCQLAGHLSLRKG</sequence>
<keyword evidence="3" id="KW-1133">Transmembrane helix</keyword>
<feature type="domain" description="Ig-like" evidence="5">
    <location>
        <begin position="27"/>
        <end position="111"/>
    </location>
</feature>
<keyword evidence="7" id="KW-1185">Reference proteome</keyword>
<dbReference type="GO" id="GO:0005886">
    <property type="term" value="C:plasma membrane"/>
    <property type="evidence" value="ECO:0007669"/>
    <property type="project" value="TreeGrafter"/>
</dbReference>
<dbReference type="Proteomes" id="UP000225706">
    <property type="component" value="Unassembled WGS sequence"/>
</dbReference>
<dbReference type="InterPro" id="IPR013098">
    <property type="entry name" value="Ig_I-set"/>
</dbReference>
<dbReference type="InterPro" id="IPR007110">
    <property type="entry name" value="Ig-like_dom"/>
</dbReference>
<keyword evidence="4" id="KW-0732">Signal</keyword>
<evidence type="ECO:0000256" key="3">
    <source>
        <dbReference type="SAM" id="Phobius"/>
    </source>
</evidence>
<protein>
    <submittedName>
        <fullName evidence="6">Down syndrome cell adhesion molecule-like protein Dscam2</fullName>
    </submittedName>
</protein>
<reference evidence="7" key="1">
    <citation type="journal article" date="2017" name="bioRxiv">
        <title>Comparative analysis of the genomes of Stylophora pistillata and Acropora digitifera provides evidence for extensive differences between species of corals.</title>
        <authorList>
            <person name="Voolstra C.R."/>
            <person name="Li Y."/>
            <person name="Liew Y.J."/>
            <person name="Baumgarten S."/>
            <person name="Zoccola D."/>
            <person name="Flot J.-F."/>
            <person name="Tambutte S."/>
            <person name="Allemand D."/>
            <person name="Aranda M."/>
        </authorList>
    </citation>
    <scope>NUCLEOTIDE SEQUENCE [LARGE SCALE GENOMIC DNA]</scope>
</reference>
<evidence type="ECO:0000256" key="1">
    <source>
        <dbReference type="ARBA" id="ARBA00023157"/>
    </source>
</evidence>
<feature type="signal peptide" evidence="4">
    <location>
        <begin position="1"/>
        <end position="23"/>
    </location>
</feature>
<evidence type="ECO:0000313" key="6">
    <source>
        <dbReference type="EMBL" id="PFX18169.1"/>
    </source>
</evidence>
<dbReference type="SMART" id="SM00409">
    <property type="entry name" value="IG"/>
    <property type="match status" value="3"/>
</dbReference>
<dbReference type="GO" id="GO:0030424">
    <property type="term" value="C:axon"/>
    <property type="evidence" value="ECO:0007669"/>
    <property type="project" value="TreeGrafter"/>
</dbReference>
<gene>
    <name evidence="6" type="primary">Dscam2</name>
    <name evidence="6" type="ORF">AWC38_SpisGene17460</name>
</gene>
<dbReference type="FunFam" id="2.60.40.10:FF:000032">
    <property type="entry name" value="palladin isoform X1"/>
    <property type="match status" value="1"/>
</dbReference>
<evidence type="ECO:0000256" key="2">
    <source>
        <dbReference type="ARBA" id="ARBA00023319"/>
    </source>
</evidence>
<name>A0A2B4RMY6_STYPI</name>
<comment type="caution">
    <text evidence="6">The sequence shown here is derived from an EMBL/GenBank/DDBJ whole genome shotgun (WGS) entry which is preliminary data.</text>
</comment>
<dbReference type="Gene3D" id="2.60.40.10">
    <property type="entry name" value="Immunoglobulins"/>
    <property type="match status" value="3"/>
</dbReference>
<dbReference type="SUPFAM" id="SSF48726">
    <property type="entry name" value="Immunoglobulin"/>
    <property type="match status" value="3"/>
</dbReference>
<evidence type="ECO:0000256" key="4">
    <source>
        <dbReference type="SAM" id="SignalP"/>
    </source>
</evidence>
<evidence type="ECO:0000259" key="5">
    <source>
        <dbReference type="PROSITE" id="PS50835"/>
    </source>
</evidence>
<feature type="domain" description="Ig-like" evidence="5">
    <location>
        <begin position="225"/>
        <end position="326"/>
    </location>
</feature>
<feature type="chain" id="PRO_5012044129" evidence="4">
    <location>
        <begin position="24"/>
        <end position="398"/>
    </location>
</feature>
<dbReference type="PANTHER" id="PTHR45080">
    <property type="entry name" value="CONTACTIN 5"/>
    <property type="match status" value="1"/>
</dbReference>
<evidence type="ECO:0000313" key="7">
    <source>
        <dbReference type="Proteomes" id="UP000225706"/>
    </source>
</evidence>
<dbReference type="GO" id="GO:0008046">
    <property type="term" value="F:axon guidance receptor activity"/>
    <property type="evidence" value="ECO:0007669"/>
    <property type="project" value="TreeGrafter"/>
</dbReference>
<organism evidence="6 7">
    <name type="scientific">Stylophora pistillata</name>
    <name type="common">Smooth cauliflower coral</name>
    <dbReference type="NCBI Taxonomy" id="50429"/>
    <lineage>
        <taxon>Eukaryota</taxon>
        <taxon>Metazoa</taxon>
        <taxon>Cnidaria</taxon>
        <taxon>Anthozoa</taxon>
        <taxon>Hexacorallia</taxon>
        <taxon>Scleractinia</taxon>
        <taxon>Astrocoeniina</taxon>
        <taxon>Pocilloporidae</taxon>
        <taxon>Stylophora</taxon>
    </lineage>
</organism>
<accession>A0A2B4RMY6</accession>
<dbReference type="AlphaFoldDB" id="A0A2B4RMY6"/>
<dbReference type="InterPro" id="IPR003598">
    <property type="entry name" value="Ig_sub2"/>
</dbReference>
<dbReference type="EMBL" id="LSMT01000426">
    <property type="protein sequence ID" value="PFX18169.1"/>
    <property type="molecule type" value="Genomic_DNA"/>
</dbReference>
<dbReference type="Pfam" id="PF07679">
    <property type="entry name" value="I-set"/>
    <property type="match status" value="1"/>
</dbReference>
<dbReference type="GO" id="GO:0043025">
    <property type="term" value="C:neuronal cell body"/>
    <property type="evidence" value="ECO:0007669"/>
    <property type="project" value="TreeGrafter"/>
</dbReference>
<dbReference type="SMART" id="SM00408">
    <property type="entry name" value="IGc2"/>
    <property type="match status" value="3"/>
</dbReference>
<feature type="transmembrane region" description="Helical" evidence="3">
    <location>
        <begin position="338"/>
        <end position="359"/>
    </location>
</feature>
<dbReference type="InterPro" id="IPR050958">
    <property type="entry name" value="Cell_Adh-Cytoskel_Orgn"/>
</dbReference>
<dbReference type="OrthoDB" id="1421090at2759"/>
<dbReference type="InterPro" id="IPR013151">
    <property type="entry name" value="Immunoglobulin_dom"/>
</dbReference>
<keyword evidence="1" id="KW-1015">Disulfide bond</keyword>
<feature type="domain" description="Ig-like" evidence="5">
    <location>
        <begin position="116"/>
        <end position="215"/>
    </location>
</feature>
<dbReference type="InterPro" id="IPR036179">
    <property type="entry name" value="Ig-like_dom_sf"/>
</dbReference>
<dbReference type="PANTHER" id="PTHR45080:SF33">
    <property type="entry name" value="IG-LIKE DOMAIN-CONTAINING PROTEIN"/>
    <property type="match status" value="1"/>
</dbReference>